<evidence type="ECO:0000256" key="1">
    <source>
        <dbReference type="SAM" id="MobiDB-lite"/>
    </source>
</evidence>
<feature type="compositionally biased region" description="Basic and acidic residues" evidence="1">
    <location>
        <begin position="10"/>
        <end position="20"/>
    </location>
</feature>
<feature type="region of interest" description="Disordered" evidence="1">
    <location>
        <begin position="1"/>
        <end position="38"/>
    </location>
</feature>
<protein>
    <submittedName>
        <fullName evidence="2">Uncharacterized protein</fullName>
    </submittedName>
</protein>
<reference evidence="2" key="1">
    <citation type="submission" date="2018-10" db="EMBL/GenBank/DDBJ databases">
        <title>Hidden diversity of soil giant viruses.</title>
        <authorList>
            <person name="Schulz F."/>
            <person name="Alteio L."/>
            <person name="Goudeau D."/>
            <person name="Ryan E.M."/>
            <person name="Malmstrom R.R."/>
            <person name="Blanchard J."/>
            <person name="Woyke T."/>
        </authorList>
    </citation>
    <scope>NUCLEOTIDE SEQUENCE</scope>
    <source>
        <strain evidence="2">EDV1</strain>
    </source>
</reference>
<evidence type="ECO:0000313" key="2">
    <source>
        <dbReference type="EMBL" id="AYV78897.1"/>
    </source>
</evidence>
<sequence>MNITNTSILEKSKNLAEQPKRRGRPRKNQNLDSKIDKIKEKKKQIPLENENKEIILQLPISLNDISTKIQIKKKRYF</sequence>
<dbReference type="EMBL" id="MK072110">
    <property type="protein sequence ID" value="AYV78897.1"/>
    <property type="molecule type" value="Genomic_DNA"/>
</dbReference>
<accession>A0A3G4ZVH9</accession>
<organism evidence="2">
    <name type="scientific">Edafosvirus sp</name>
    <dbReference type="NCBI Taxonomy" id="2487765"/>
    <lineage>
        <taxon>Viruses</taxon>
        <taxon>Varidnaviria</taxon>
        <taxon>Bamfordvirae</taxon>
        <taxon>Nucleocytoviricota</taxon>
        <taxon>Megaviricetes</taxon>
        <taxon>Imitervirales</taxon>
        <taxon>Mimiviridae</taxon>
        <taxon>Klosneuvirinae</taxon>
    </lineage>
</organism>
<proteinExistence type="predicted"/>
<name>A0A3G4ZVH9_9VIRU</name>
<gene>
    <name evidence="2" type="ORF">Edafosvirus45_6</name>
</gene>